<keyword evidence="1" id="KW-0472">Membrane</keyword>
<keyword evidence="1" id="KW-0812">Transmembrane</keyword>
<feature type="transmembrane region" description="Helical" evidence="1">
    <location>
        <begin position="247"/>
        <end position="272"/>
    </location>
</feature>
<keyword evidence="3" id="KW-1185">Reference proteome</keyword>
<evidence type="ECO:0000313" key="2">
    <source>
        <dbReference type="EMBL" id="PYF68907.1"/>
    </source>
</evidence>
<proteinExistence type="predicted"/>
<reference evidence="2 3" key="1">
    <citation type="submission" date="2018-06" db="EMBL/GenBank/DDBJ databases">
        <title>Genomic Encyclopedia of Archaeal and Bacterial Type Strains, Phase II (KMG-II): from individual species to whole genera.</title>
        <authorList>
            <person name="Goeker M."/>
        </authorList>
    </citation>
    <scope>NUCLEOTIDE SEQUENCE [LARGE SCALE GENOMIC DNA]</scope>
    <source>
        <strain evidence="2 3">DSM 27372</strain>
    </source>
</reference>
<gene>
    <name evidence="2" type="ORF">B0O44_11185</name>
</gene>
<feature type="transmembrane region" description="Helical" evidence="1">
    <location>
        <begin position="481"/>
        <end position="498"/>
    </location>
</feature>
<feature type="transmembrane region" description="Helical" evidence="1">
    <location>
        <begin position="171"/>
        <end position="200"/>
    </location>
</feature>
<dbReference type="Proteomes" id="UP000248198">
    <property type="component" value="Unassembled WGS sequence"/>
</dbReference>
<dbReference type="PANTHER" id="PTHR16214:SF3">
    <property type="entry name" value="TRANSMEMBRANE PROTEIN 260"/>
    <property type="match status" value="1"/>
</dbReference>
<protein>
    <submittedName>
        <fullName evidence="2">Drug/metabolite transporter (DMT)-like permease</fullName>
    </submittedName>
</protein>
<feature type="transmembrane region" description="Helical" evidence="1">
    <location>
        <begin position="567"/>
        <end position="584"/>
    </location>
</feature>
<comment type="caution">
    <text evidence="2">The sequence shown here is derived from an EMBL/GenBank/DDBJ whole genome shotgun (WGS) entry which is preliminary data.</text>
</comment>
<evidence type="ECO:0000313" key="3">
    <source>
        <dbReference type="Proteomes" id="UP000248198"/>
    </source>
</evidence>
<feature type="transmembrane region" description="Helical" evidence="1">
    <location>
        <begin position="143"/>
        <end position="159"/>
    </location>
</feature>
<feature type="transmembrane region" description="Helical" evidence="1">
    <location>
        <begin position="114"/>
        <end position="137"/>
    </location>
</feature>
<feature type="transmembrane region" description="Helical" evidence="1">
    <location>
        <begin position="504"/>
        <end position="523"/>
    </location>
</feature>
<feature type="transmembrane region" description="Helical" evidence="1">
    <location>
        <begin position="535"/>
        <end position="555"/>
    </location>
</feature>
<feature type="transmembrane region" description="Helical" evidence="1">
    <location>
        <begin position="212"/>
        <end position="235"/>
    </location>
</feature>
<keyword evidence="1" id="KW-1133">Transmembrane helix</keyword>
<name>A0A318UAU6_9SPHI</name>
<organism evidence="2 3">
    <name type="scientific">Pedobacter nutrimenti</name>
    <dbReference type="NCBI Taxonomy" id="1241337"/>
    <lineage>
        <taxon>Bacteria</taxon>
        <taxon>Pseudomonadati</taxon>
        <taxon>Bacteroidota</taxon>
        <taxon>Sphingobacteriia</taxon>
        <taxon>Sphingobacteriales</taxon>
        <taxon>Sphingobacteriaceae</taxon>
        <taxon>Pedobacter</taxon>
    </lineage>
</organism>
<dbReference type="RefSeq" id="WP_110834574.1">
    <property type="nucleotide sequence ID" value="NZ_QKLU01000011.1"/>
</dbReference>
<dbReference type="EMBL" id="QKLU01000011">
    <property type="protein sequence ID" value="PYF68907.1"/>
    <property type="molecule type" value="Genomic_DNA"/>
</dbReference>
<feature type="transmembrane region" description="Helical" evidence="1">
    <location>
        <begin position="7"/>
        <end position="25"/>
    </location>
</feature>
<dbReference type="PANTHER" id="PTHR16214">
    <property type="entry name" value="TRANSMEMBRANE PROTEIN 260"/>
    <property type="match status" value="1"/>
</dbReference>
<dbReference type="OrthoDB" id="9807602at2"/>
<feature type="transmembrane region" description="Helical" evidence="1">
    <location>
        <begin position="75"/>
        <end position="102"/>
    </location>
</feature>
<dbReference type="Pfam" id="PF11028">
    <property type="entry name" value="TMEM260-like"/>
    <property type="match status" value="1"/>
</dbReference>
<dbReference type="InterPro" id="IPR021280">
    <property type="entry name" value="TMEM260-like"/>
</dbReference>
<accession>A0A318UAU6</accession>
<feature type="transmembrane region" description="Helical" evidence="1">
    <location>
        <begin position="284"/>
        <end position="304"/>
    </location>
</feature>
<dbReference type="AlphaFoldDB" id="A0A318UAU6"/>
<evidence type="ECO:0000256" key="1">
    <source>
        <dbReference type="SAM" id="Phobius"/>
    </source>
</evidence>
<dbReference type="InterPro" id="IPR052724">
    <property type="entry name" value="GT117_domain-containing"/>
</dbReference>
<sequence length="996" mass="112651">MNNAQRINNLLGFTFFGTALIVYGLTMEPTMSFWDCGEFISAAYKLQVGHQPGAPLFLMIGKAFSLLSAGNTAKVAYWTNFVSVVASAATIMFLFWTITALAARIKPGEAKTDVWARLAAGGIGALAFTFSDTFWFSAVESEVYALSMLFTAIAFWAILKWERTMEDRWLVFIALMIGLSIGVHLLSLLTIPAVVLVYYFKKANSVNWKGVLKAFVLGCAILGFVQFFLIQYLVLLAAKSDLFFVNVLGFAFGSGAAFFMLLLAAGLTAGIVFSVKKRKYNLNLGLLCLTCVLMGFSSYFLILIRANAKTNLNLSNPDNAFSLYNYLGRTNYEATPLLYGQSFDSKVVDNTVTGSTYRKGKEKYEESGKTYKTIYDKNELFPRMYSSRADHVQFYQQWANLAEGEHPTFWTNLGFFNSYQMGFMYWRYFLWNFAGKQNDQQSQGGVQDGNWISGISAVDQHRLGSQKGLPESVLKNEGHNVFYALPLILGLIGMVYVFRKNKAVSIVLAVLFFCTGLAIILYLNQDPLQVRERDYAYVGSFYAFAIWIGLGVLGLKELAGRWAAPKWSLAMAVLVALLVPFLMGSQGWDDHNRSGKTTALTLAKNYLNSCEKNAILFVTADNDTFPLWYAQEVEGFRTDVRVVNIQYLADASYISQMKKHLGNAAALPISMKADTYKEGVRDILPYVDYGLKDSVELKDLFAVLTSDQKEDQIEMNDGTLSNFMPARKLKLSIDKEKLLKSGAFKKADEAKLAPVMEWAFTKKYLTKPDLAILDILLHNDWKRPVYFETSVSQDTYMGLDNYLYLEGYAYRLLPYKRANEKDTKEERSNSDVMYANVMNKMDFSGFKKAAYLDPESRRVVEQTWRLNNTLAENLLKEGKKEAAHRLMVKSVNELPLKKYSIRDTLTRFYTINNLYNQGDQLRANKMTRQTVDFIQQELMYMSTLKPEFQQDYVPDIQLGLSVMNELAKLTAGHKEIEISGQIGRQLKNLQQKFTQG</sequence>